<protein>
    <submittedName>
        <fullName evidence="1">Uncharacterized protein</fullName>
    </submittedName>
</protein>
<accession>A0ACC5XTH4</accession>
<sequence length="871" mass="97157">MANRKPPESGGESGGEFGGESELLSALEQLSSSRTLRFKPVSPLRVAVLALDRYLVDARAAPDSDSNSYSYDVTITDGTWRVKCWLAPGLNRMVQVNSLRCGSRALIAHLSLVHDETRLRRSCVCIEEARSDSSDPDILLAIKDPDAIRWWTHESVGSSVMALTDVPLQYNRRHYLSLWNNEDPHGALWLPFTPPPDVAIDVSKISLLGDLEVFLASSRRPFPLLVRVLHRSRLRYYGKPGQNIDFPFQAYFEVADQSGVMSMVLWNDLCPEWYQRLVVGSVLYLQHYKLKRSYQNRSRPQLSTLPLISFSSTEICLNPRSPSAVITVIPPKSVQPQWSLPEVTYNFSTRCEVESLASNQACDIIGLVTYVSRVERIRNRGNTVPEKFWTYRWVHAVDGTSDSPFILEIFASSQPEIFNNISPMTYLVCTHMRVCRETGPGSGSGSSSGSALYLTSSTETQLFVTGCHRKQPYVSDPKVKAFIQWTKTLKDSVVLRKTTVGGQYCYPPPPPTFTPNTTSNAASEGASPSLMAVGDLRKELESLQYREHRRVAVQGHITAVQYHRWPPEAPHTTPQSEQQQVEHDSVGVARGSTSSFGTGAQRQGETSSASSRSEAANSPKRRRVEQGLQRQYWTRAKRQLERQVKPADLHEDEETKRRSDEEDSEGLSTPSPQPTDNSETGSTPDAQQSPTWPVASWESSAWLLLKQDVTDHMRCASLDRESVPEKFRFDDRDVLLHRINLSPAKWSPELPSDTNSDTHTPVNFTGYLTLTLLGLNQQAAVDSLFLPVFCAEDPRAVGTSYGLHDNTLMSCLSTGRVCAQANFSPEPLLSSASALEDERVVCVLDVCLLGENRLEIVCSKVYRTADIITPV</sequence>
<evidence type="ECO:0000313" key="2">
    <source>
        <dbReference type="Proteomes" id="UP000829447"/>
    </source>
</evidence>
<evidence type="ECO:0000313" key="1">
    <source>
        <dbReference type="EMBL" id="MCI4394704.1"/>
    </source>
</evidence>
<gene>
    <name evidence="1" type="ORF">PGIGA_G00171790</name>
</gene>
<organism evidence="1 2">
    <name type="scientific">Pangasianodon gigas</name>
    <name type="common">Mekong giant catfish</name>
    <name type="synonym">Pangasius gigas</name>
    <dbReference type="NCBI Taxonomy" id="30993"/>
    <lineage>
        <taxon>Eukaryota</taxon>
        <taxon>Metazoa</taxon>
        <taxon>Chordata</taxon>
        <taxon>Craniata</taxon>
        <taxon>Vertebrata</taxon>
        <taxon>Euteleostomi</taxon>
        <taxon>Actinopterygii</taxon>
        <taxon>Neopterygii</taxon>
        <taxon>Teleostei</taxon>
        <taxon>Ostariophysi</taxon>
        <taxon>Siluriformes</taxon>
        <taxon>Pangasiidae</taxon>
        <taxon>Pangasianodon</taxon>
    </lineage>
</organism>
<reference evidence="1 2" key="1">
    <citation type="journal article" date="2022" name="bioRxiv">
        <title>An ancient truncated duplication of the anti-Mullerian hormone receptor type 2 gene is a potential conserved master sex determinant in the Pangasiidae catfish family.</title>
        <authorList>
            <person name="Wen M."/>
            <person name="Pan Q."/>
            <person name="Jouanno E."/>
            <person name="Montfort J."/>
            <person name="Zahm M."/>
            <person name="Cabau C."/>
            <person name="Klopp C."/>
            <person name="Iampietro C."/>
            <person name="Roques C."/>
            <person name="Bouchez O."/>
            <person name="Castinel A."/>
            <person name="Donnadieu C."/>
            <person name="Parrinello H."/>
            <person name="Poncet C."/>
            <person name="Belmonte E."/>
            <person name="Gautier V."/>
            <person name="Avarre J.-C."/>
            <person name="Dugue R."/>
            <person name="Gustiano R."/>
            <person name="Ha T.T.T."/>
            <person name="Campet M."/>
            <person name="Sriphairoj K."/>
            <person name="Ribolli J."/>
            <person name="de Almeida F.L."/>
            <person name="Desvignes T."/>
            <person name="Postlethwait J.H."/>
            <person name="Bucao C.F."/>
            <person name="Robinson-Rechavi M."/>
            <person name="Bobe J."/>
            <person name="Herpin A."/>
            <person name="Guiguen Y."/>
        </authorList>
    </citation>
    <scope>NUCLEOTIDE SEQUENCE [LARGE SCALE GENOMIC DNA]</scope>
    <source>
        <strain evidence="1">YG-Dec2019</strain>
    </source>
</reference>
<dbReference type="EMBL" id="CM040480">
    <property type="protein sequence ID" value="MCI4394704.1"/>
    <property type="molecule type" value="Genomic_DNA"/>
</dbReference>
<proteinExistence type="predicted"/>
<dbReference type="Proteomes" id="UP000829447">
    <property type="component" value="Linkage Group LG27"/>
</dbReference>
<comment type="caution">
    <text evidence="1">The sequence shown here is derived from an EMBL/GenBank/DDBJ whole genome shotgun (WGS) entry which is preliminary data.</text>
</comment>
<keyword evidence="2" id="KW-1185">Reference proteome</keyword>
<name>A0ACC5XTH4_PANGG</name>